<protein>
    <recommendedName>
        <fullName evidence="4">DUF3397 domain-containing protein</fullName>
    </recommendedName>
</protein>
<evidence type="ECO:0000313" key="3">
    <source>
        <dbReference type="Proteomes" id="UP000242949"/>
    </source>
</evidence>
<accession>A0A1G6GZP2</accession>
<dbReference type="RefSeq" id="WP_090792743.1">
    <property type="nucleotide sequence ID" value="NZ_FMYI01000002.1"/>
</dbReference>
<dbReference type="Proteomes" id="UP000242949">
    <property type="component" value="Unassembled WGS sequence"/>
</dbReference>
<sequence>MSYIMAYVLGIMVTFPLLVTIITYLLFHHFTHSKKKSLHRSMEYSALFYLLSSILIFNETFNVSIIGPLTTLLLVLLFMFVIIQWRLIDDIIISRVVRIYLRALFLVFFIAHFVMVMLAIYERVSVYF</sequence>
<dbReference type="InterPro" id="IPR024515">
    <property type="entry name" value="DUF3397"/>
</dbReference>
<reference evidence="3" key="1">
    <citation type="submission" date="2016-09" db="EMBL/GenBank/DDBJ databases">
        <authorList>
            <person name="Varghese N."/>
            <person name="Submissions S."/>
        </authorList>
    </citation>
    <scope>NUCLEOTIDE SEQUENCE [LARGE SCALE GENOMIC DNA]</scope>
    <source>
        <strain evidence="3">S5</strain>
    </source>
</reference>
<gene>
    <name evidence="2" type="ORF">SAMN05421734_10270</name>
</gene>
<dbReference type="STRING" id="1612202.SAMN05421734_10270"/>
<keyword evidence="1" id="KW-1133">Transmembrane helix</keyword>
<dbReference type="AlphaFoldDB" id="A0A1G6GZP2"/>
<keyword evidence="1" id="KW-0472">Membrane</keyword>
<dbReference type="EMBL" id="FMYI01000002">
    <property type="protein sequence ID" value="SDB87479.1"/>
    <property type="molecule type" value="Genomic_DNA"/>
</dbReference>
<keyword evidence="1" id="KW-0812">Transmembrane</keyword>
<name>A0A1G6GZP2_9BACI</name>
<feature type="transmembrane region" description="Helical" evidence="1">
    <location>
        <begin position="72"/>
        <end position="88"/>
    </location>
</feature>
<feature type="transmembrane region" description="Helical" evidence="1">
    <location>
        <begin position="100"/>
        <end position="121"/>
    </location>
</feature>
<evidence type="ECO:0000313" key="2">
    <source>
        <dbReference type="EMBL" id="SDB87479.1"/>
    </source>
</evidence>
<organism evidence="2 3">
    <name type="scientific">Pelagirhabdus alkalitolerans</name>
    <dbReference type="NCBI Taxonomy" id="1612202"/>
    <lineage>
        <taxon>Bacteria</taxon>
        <taxon>Bacillati</taxon>
        <taxon>Bacillota</taxon>
        <taxon>Bacilli</taxon>
        <taxon>Bacillales</taxon>
        <taxon>Bacillaceae</taxon>
        <taxon>Pelagirhabdus</taxon>
    </lineage>
</organism>
<feature type="transmembrane region" description="Helical" evidence="1">
    <location>
        <begin position="6"/>
        <end position="27"/>
    </location>
</feature>
<keyword evidence="3" id="KW-1185">Reference proteome</keyword>
<evidence type="ECO:0000256" key="1">
    <source>
        <dbReference type="SAM" id="Phobius"/>
    </source>
</evidence>
<feature type="transmembrane region" description="Helical" evidence="1">
    <location>
        <begin position="47"/>
        <end position="66"/>
    </location>
</feature>
<evidence type="ECO:0008006" key="4">
    <source>
        <dbReference type="Google" id="ProtNLM"/>
    </source>
</evidence>
<dbReference type="OrthoDB" id="2353183at2"/>
<dbReference type="Pfam" id="PF11877">
    <property type="entry name" value="DUF3397"/>
    <property type="match status" value="1"/>
</dbReference>
<proteinExistence type="predicted"/>